<gene>
    <name evidence="2" type="ORF">FB4_2925</name>
</gene>
<feature type="transmembrane region" description="Helical" evidence="1">
    <location>
        <begin position="64"/>
        <end position="82"/>
    </location>
</feature>
<keyword evidence="1" id="KW-0812">Transmembrane</keyword>
<feature type="transmembrane region" description="Helical" evidence="1">
    <location>
        <begin position="117"/>
        <end position="138"/>
    </location>
</feature>
<keyword evidence="3" id="KW-1185">Reference proteome</keyword>
<comment type="caution">
    <text evidence="2">The sequence shown here is derived from an EMBL/GenBank/DDBJ whole genome shotgun (WGS) entry which is preliminary data.</text>
</comment>
<evidence type="ECO:0000313" key="3">
    <source>
        <dbReference type="Proteomes" id="UP000004324"/>
    </source>
</evidence>
<feature type="transmembrane region" description="Helical" evidence="1">
    <location>
        <begin position="356"/>
        <end position="378"/>
    </location>
</feature>
<accession>I8RL29</accession>
<keyword evidence="1" id="KW-0472">Membrane</keyword>
<reference evidence="2 3" key="1">
    <citation type="journal article" date="2012" name="J. Bacteriol.">
        <title>Draft Genome Sequences for Two Metal-Reducing Pelosinus fermentans Strains Isolated from a Cr(VI)-Contaminated Site and for Type Strain R7.</title>
        <authorList>
            <person name="Brown S.D."/>
            <person name="Podar M."/>
            <person name="Klingeman D.M."/>
            <person name="Johnson C.M."/>
            <person name="Yang Z.K."/>
            <person name="Utturkar S.M."/>
            <person name="Land M.L."/>
            <person name="Mosher J.J."/>
            <person name="Hurt R.A.Jr."/>
            <person name="Phelps T.J."/>
            <person name="Palumbo A.V."/>
            <person name="Arkin A.P."/>
            <person name="Hazen T.C."/>
            <person name="Elias D.A."/>
        </authorList>
    </citation>
    <scope>NUCLEOTIDE SEQUENCE [LARGE SCALE GENOMIC DNA]</scope>
    <source>
        <strain evidence="2 3">B4</strain>
    </source>
</reference>
<feature type="transmembrane region" description="Helical" evidence="1">
    <location>
        <begin position="417"/>
        <end position="444"/>
    </location>
</feature>
<dbReference type="Proteomes" id="UP000004324">
    <property type="component" value="Unassembled WGS sequence"/>
</dbReference>
<feature type="transmembrane region" description="Helical" evidence="1">
    <location>
        <begin position="384"/>
        <end position="405"/>
    </location>
</feature>
<feature type="transmembrane region" description="Helical" evidence="1">
    <location>
        <begin position="88"/>
        <end position="105"/>
    </location>
</feature>
<dbReference type="EMBL" id="AKVJ01000021">
    <property type="protein sequence ID" value="EIW19215.1"/>
    <property type="molecule type" value="Genomic_DNA"/>
</dbReference>
<feature type="transmembrane region" description="Helical" evidence="1">
    <location>
        <begin position="263"/>
        <end position="285"/>
    </location>
</feature>
<organism evidence="2 3">
    <name type="scientific">Pelosinus fermentans B4</name>
    <dbReference type="NCBI Taxonomy" id="1149862"/>
    <lineage>
        <taxon>Bacteria</taxon>
        <taxon>Bacillati</taxon>
        <taxon>Bacillota</taxon>
        <taxon>Negativicutes</taxon>
        <taxon>Selenomonadales</taxon>
        <taxon>Sporomusaceae</taxon>
        <taxon>Pelosinus</taxon>
    </lineage>
</organism>
<feature type="transmembrane region" description="Helical" evidence="1">
    <location>
        <begin position="203"/>
        <end position="227"/>
    </location>
</feature>
<proteinExistence type="predicted"/>
<feature type="transmembrane region" description="Helical" evidence="1">
    <location>
        <begin position="40"/>
        <end position="57"/>
    </location>
</feature>
<keyword evidence="1" id="KW-1133">Transmembrane helix</keyword>
<sequence length="491" mass="54657">MSWLGPTYKRKFGEVQPHIPLGPFQLRLPFIHYRFEVPDFIQGLLMCAVCLGIIPILQEYLGMPFEIAITIVILNGFFYLWHAHLGDPVIPGWITPAIPLLLLWLKTFPEGVDRLHALIAFEMELGIFALLLGATGLAKRFVDIVPDALKSGILIGAGIAAVRLVFEKGGRFDSYPWTITIAIGFAFYILFSNHFKTLRNKHVIFRYLSDLGLMPSLVLAIIIAPLLGELPWPTITWSITVPQFYTLFTEWTPFSARVGWPPLSLFLDAFPLVAATYVVLFGELIQAEALIDEAREFRHGDENVHYDANRNNIICGIRNVSMSMLGPDLSMCGPLWAAMQVVTCERYKHGREAMDSLFGGVASFRLGTFTSYFLMPIVTLVKPILPISLSLTMLVQGYVAVRVGVLKARTFNDLGVAGIVASVLISRGAGFAFSVGVVLCLLIYGKDFIRNWSTYDTSKDPIFNSRIDLELGSSSQSDSIPIDKNQRTLDS</sequence>
<dbReference type="PATRIC" id="fig|1149862.3.peg.1481"/>
<name>I8RL29_9FIRM</name>
<dbReference type="RefSeq" id="WP_007932761.1">
    <property type="nucleotide sequence ID" value="NZ_AKVJ01000021.1"/>
</dbReference>
<dbReference type="OrthoDB" id="354989at2"/>
<evidence type="ECO:0000256" key="1">
    <source>
        <dbReference type="SAM" id="Phobius"/>
    </source>
</evidence>
<feature type="transmembrane region" description="Helical" evidence="1">
    <location>
        <begin position="174"/>
        <end position="191"/>
    </location>
</feature>
<protein>
    <submittedName>
        <fullName evidence="2">Uncharacterized protein</fullName>
    </submittedName>
</protein>
<dbReference type="AlphaFoldDB" id="I8RL29"/>
<evidence type="ECO:0000313" key="2">
    <source>
        <dbReference type="EMBL" id="EIW19215.1"/>
    </source>
</evidence>